<dbReference type="HOGENOM" id="CLU_038628_6_0_1"/>
<dbReference type="Pfam" id="PF00147">
    <property type="entry name" value="Fibrinogen_C"/>
    <property type="match status" value="1"/>
</dbReference>
<organism evidence="3 4">
    <name type="scientific">Drosophila willistoni</name>
    <name type="common">Fruit fly</name>
    <dbReference type="NCBI Taxonomy" id="7260"/>
    <lineage>
        <taxon>Eukaryota</taxon>
        <taxon>Metazoa</taxon>
        <taxon>Ecdysozoa</taxon>
        <taxon>Arthropoda</taxon>
        <taxon>Hexapoda</taxon>
        <taxon>Insecta</taxon>
        <taxon>Pterygota</taxon>
        <taxon>Neoptera</taxon>
        <taxon>Endopterygota</taxon>
        <taxon>Diptera</taxon>
        <taxon>Brachycera</taxon>
        <taxon>Muscomorpha</taxon>
        <taxon>Ephydroidea</taxon>
        <taxon>Drosophilidae</taxon>
        <taxon>Drosophila</taxon>
        <taxon>Sophophora</taxon>
    </lineage>
</organism>
<dbReference type="SUPFAM" id="SSF56496">
    <property type="entry name" value="Fibrinogen C-terminal domain-like"/>
    <property type="match status" value="1"/>
</dbReference>
<dbReference type="SMART" id="SM00186">
    <property type="entry name" value="FBG"/>
    <property type="match status" value="1"/>
</dbReference>
<gene>
    <name evidence="3" type="primary">Dwil\GK15361</name>
    <name evidence="3" type="ORF">Dwil_GK15361</name>
</gene>
<feature type="signal peptide" evidence="1">
    <location>
        <begin position="1"/>
        <end position="21"/>
    </location>
</feature>
<dbReference type="InParanoid" id="B4MUR2"/>
<feature type="chain" id="PRO_5006458067" description="Fibrinogen C-terminal domain-containing protein" evidence="1">
    <location>
        <begin position="22"/>
        <end position="294"/>
    </location>
</feature>
<dbReference type="PROSITE" id="PS51406">
    <property type="entry name" value="FIBRINOGEN_C_2"/>
    <property type="match status" value="1"/>
</dbReference>
<dbReference type="InterPro" id="IPR002181">
    <property type="entry name" value="Fibrinogen_a/b/g_C_dom"/>
</dbReference>
<dbReference type="InterPro" id="IPR050373">
    <property type="entry name" value="Fibrinogen_C-term_domain"/>
</dbReference>
<dbReference type="Gene3D" id="3.90.215.10">
    <property type="entry name" value="Gamma Fibrinogen, chain A, domain 1"/>
    <property type="match status" value="1"/>
</dbReference>
<dbReference type="FunCoup" id="B4MUR2">
    <property type="interactions" value="26"/>
</dbReference>
<dbReference type="InterPro" id="IPR036056">
    <property type="entry name" value="Fibrinogen-like_C"/>
</dbReference>
<accession>B4MUR2</accession>
<keyword evidence="4" id="KW-1185">Reference proteome</keyword>
<dbReference type="GO" id="GO:0005615">
    <property type="term" value="C:extracellular space"/>
    <property type="evidence" value="ECO:0007669"/>
    <property type="project" value="TreeGrafter"/>
</dbReference>
<dbReference type="AlphaFoldDB" id="B4MUR2"/>
<dbReference type="EMBL" id="CH963857">
    <property type="protein sequence ID" value="EDW76257.2"/>
    <property type="molecule type" value="Genomic_DNA"/>
</dbReference>
<sequence length="294" mass="33879">MKFLLILMAVICLNLNPRVLGLSDKDMETQWRLEGELDELYALAKAYIQDNLYRLKSATAFEILKNVANDTAANPTYTTCPRKAEANGVYTVKIPGHQESFEVLCDAELAGYGWTVIARRTNSSLNFFTNWREYKEGFGNLSGDFFIGLNKLHAITKSEVHELYIHLEDFEGETRYAQYDEFLIESEKQFYAMSSLGKFTGDAGDSLRHQLGMNFTTYDQDNDVINSDNCAIKYMGSWWHNNCTESHFSHLFGLYLDAENEGTFGENGMIWKTWRGKNYSYKRMQMMLRPKCVC</sequence>
<dbReference type="STRING" id="7260.B4MUR2"/>
<feature type="domain" description="Fibrinogen C-terminal" evidence="2">
    <location>
        <begin position="71"/>
        <end position="292"/>
    </location>
</feature>
<name>B4MUR2_DROWI</name>
<reference evidence="3 4" key="1">
    <citation type="journal article" date="2007" name="Nature">
        <title>Evolution of genes and genomes on the Drosophila phylogeny.</title>
        <authorList>
            <consortium name="Drosophila 12 Genomes Consortium"/>
            <person name="Clark A.G."/>
            <person name="Eisen M.B."/>
            <person name="Smith D.R."/>
            <person name="Bergman C.M."/>
            <person name="Oliver B."/>
            <person name="Markow T.A."/>
            <person name="Kaufman T.C."/>
            <person name="Kellis M."/>
            <person name="Gelbart W."/>
            <person name="Iyer V.N."/>
            <person name="Pollard D.A."/>
            <person name="Sackton T.B."/>
            <person name="Larracuente A.M."/>
            <person name="Singh N.D."/>
            <person name="Abad J.P."/>
            <person name="Abt D.N."/>
            <person name="Adryan B."/>
            <person name="Aguade M."/>
            <person name="Akashi H."/>
            <person name="Anderson W.W."/>
            <person name="Aquadro C.F."/>
            <person name="Ardell D.H."/>
            <person name="Arguello R."/>
            <person name="Artieri C.G."/>
            <person name="Barbash D.A."/>
            <person name="Barker D."/>
            <person name="Barsanti P."/>
            <person name="Batterham P."/>
            <person name="Batzoglou S."/>
            <person name="Begun D."/>
            <person name="Bhutkar A."/>
            <person name="Blanco E."/>
            <person name="Bosak S.A."/>
            <person name="Bradley R.K."/>
            <person name="Brand A.D."/>
            <person name="Brent M.R."/>
            <person name="Brooks A.N."/>
            <person name="Brown R.H."/>
            <person name="Butlin R.K."/>
            <person name="Caggese C."/>
            <person name="Calvi B.R."/>
            <person name="Bernardo de Carvalho A."/>
            <person name="Caspi A."/>
            <person name="Castrezana S."/>
            <person name="Celniker S.E."/>
            <person name="Chang J.L."/>
            <person name="Chapple C."/>
            <person name="Chatterji S."/>
            <person name="Chinwalla A."/>
            <person name="Civetta A."/>
            <person name="Clifton S.W."/>
            <person name="Comeron J.M."/>
            <person name="Costello J.C."/>
            <person name="Coyne J.A."/>
            <person name="Daub J."/>
            <person name="David R.G."/>
            <person name="Delcher A.L."/>
            <person name="Delehaunty K."/>
            <person name="Do C.B."/>
            <person name="Ebling H."/>
            <person name="Edwards K."/>
            <person name="Eickbush T."/>
            <person name="Evans J.D."/>
            <person name="Filipski A."/>
            <person name="Findeiss S."/>
            <person name="Freyhult E."/>
            <person name="Fulton L."/>
            <person name="Fulton R."/>
            <person name="Garcia A.C."/>
            <person name="Gardiner A."/>
            <person name="Garfield D.A."/>
            <person name="Garvin B.E."/>
            <person name="Gibson G."/>
            <person name="Gilbert D."/>
            <person name="Gnerre S."/>
            <person name="Godfrey J."/>
            <person name="Good R."/>
            <person name="Gotea V."/>
            <person name="Gravely B."/>
            <person name="Greenberg A.J."/>
            <person name="Griffiths-Jones S."/>
            <person name="Gross S."/>
            <person name="Guigo R."/>
            <person name="Gustafson E.A."/>
            <person name="Haerty W."/>
            <person name="Hahn M.W."/>
            <person name="Halligan D.L."/>
            <person name="Halpern A.L."/>
            <person name="Halter G.M."/>
            <person name="Han M.V."/>
            <person name="Heger A."/>
            <person name="Hillier L."/>
            <person name="Hinrichs A.S."/>
            <person name="Holmes I."/>
            <person name="Hoskins R.A."/>
            <person name="Hubisz M.J."/>
            <person name="Hultmark D."/>
            <person name="Huntley M.A."/>
            <person name="Jaffe D.B."/>
            <person name="Jagadeeshan S."/>
            <person name="Jeck W.R."/>
            <person name="Johnson J."/>
            <person name="Jones C.D."/>
            <person name="Jordan W.C."/>
            <person name="Karpen G.H."/>
            <person name="Kataoka E."/>
            <person name="Keightley P.D."/>
            <person name="Kheradpour P."/>
            <person name="Kirkness E.F."/>
            <person name="Koerich L.B."/>
            <person name="Kristiansen K."/>
            <person name="Kudrna D."/>
            <person name="Kulathinal R.J."/>
            <person name="Kumar S."/>
            <person name="Kwok R."/>
            <person name="Lander E."/>
            <person name="Langley C.H."/>
            <person name="Lapoint R."/>
            <person name="Lazzaro B.P."/>
            <person name="Lee S.J."/>
            <person name="Levesque L."/>
            <person name="Li R."/>
            <person name="Lin C.F."/>
            <person name="Lin M.F."/>
            <person name="Lindblad-Toh K."/>
            <person name="Llopart A."/>
            <person name="Long M."/>
            <person name="Low L."/>
            <person name="Lozovsky E."/>
            <person name="Lu J."/>
            <person name="Luo M."/>
            <person name="Machado C.A."/>
            <person name="Makalowski W."/>
            <person name="Marzo M."/>
            <person name="Matsuda M."/>
            <person name="Matzkin L."/>
            <person name="McAllister B."/>
            <person name="McBride C.S."/>
            <person name="McKernan B."/>
            <person name="McKernan K."/>
            <person name="Mendez-Lago M."/>
            <person name="Minx P."/>
            <person name="Mollenhauer M.U."/>
            <person name="Montooth K."/>
            <person name="Mount S.M."/>
            <person name="Mu X."/>
            <person name="Myers E."/>
            <person name="Negre B."/>
            <person name="Newfeld S."/>
            <person name="Nielsen R."/>
            <person name="Noor M.A."/>
            <person name="O'Grady P."/>
            <person name="Pachter L."/>
            <person name="Papaceit M."/>
            <person name="Parisi M.J."/>
            <person name="Parisi M."/>
            <person name="Parts L."/>
            <person name="Pedersen J.S."/>
            <person name="Pesole G."/>
            <person name="Phillippy A.M."/>
            <person name="Ponting C.P."/>
            <person name="Pop M."/>
            <person name="Porcelli D."/>
            <person name="Powell J.R."/>
            <person name="Prohaska S."/>
            <person name="Pruitt K."/>
            <person name="Puig M."/>
            <person name="Quesneville H."/>
            <person name="Ram K.R."/>
            <person name="Rand D."/>
            <person name="Rasmussen M.D."/>
            <person name="Reed L.K."/>
            <person name="Reenan R."/>
            <person name="Reily A."/>
            <person name="Remington K.A."/>
            <person name="Rieger T.T."/>
            <person name="Ritchie M.G."/>
            <person name="Robin C."/>
            <person name="Rogers Y.H."/>
            <person name="Rohde C."/>
            <person name="Rozas J."/>
            <person name="Rubenfield M.J."/>
            <person name="Ruiz A."/>
            <person name="Russo S."/>
            <person name="Salzberg S.L."/>
            <person name="Sanchez-Gracia A."/>
            <person name="Saranga D.J."/>
            <person name="Sato H."/>
            <person name="Schaeffer S.W."/>
            <person name="Schatz M.C."/>
            <person name="Schlenke T."/>
            <person name="Schwartz R."/>
            <person name="Segarra C."/>
            <person name="Singh R.S."/>
            <person name="Sirot L."/>
            <person name="Sirota M."/>
            <person name="Sisneros N.B."/>
            <person name="Smith C.D."/>
            <person name="Smith T.F."/>
            <person name="Spieth J."/>
            <person name="Stage D.E."/>
            <person name="Stark A."/>
            <person name="Stephan W."/>
            <person name="Strausberg R.L."/>
            <person name="Strempel S."/>
            <person name="Sturgill D."/>
            <person name="Sutton G."/>
            <person name="Sutton G.G."/>
            <person name="Tao W."/>
            <person name="Teichmann S."/>
            <person name="Tobari Y.N."/>
            <person name="Tomimura Y."/>
            <person name="Tsolas J.M."/>
            <person name="Valente V.L."/>
            <person name="Venter E."/>
            <person name="Venter J.C."/>
            <person name="Vicario S."/>
            <person name="Vieira F.G."/>
            <person name="Vilella A.J."/>
            <person name="Villasante A."/>
            <person name="Walenz B."/>
            <person name="Wang J."/>
            <person name="Wasserman M."/>
            <person name="Watts T."/>
            <person name="Wilson D."/>
            <person name="Wilson R.K."/>
            <person name="Wing R.A."/>
            <person name="Wolfner M.F."/>
            <person name="Wong A."/>
            <person name="Wong G.K."/>
            <person name="Wu C.I."/>
            <person name="Wu G."/>
            <person name="Yamamoto D."/>
            <person name="Yang H.P."/>
            <person name="Yang S.P."/>
            <person name="Yorke J.A."/>
            <person name="Yoshida K."/>
            <person name="Zdobnov E."/>
            <person name="Zhang P."/>
            <person name="Zhang Y."/>
            <person name="Zimin A.V."/>
            <person name="Baldwin J."/>
            <person name="Abdouelleil A."/>
            <person name="Abdulkadir J."/>
            <person name="Abebe A."/>
            <person name="Abera B."/>
            <person name="Abreu J."/>
            <person name="Acer S.C."/>
            <person name="Aftuck L."/>
            <person name="Alexander A."/>
            <person name="An P."/>
            <person name="Anderson E."/>
            <person name="Anderson S."/>
            <person name="Arachi H."/>
            <person name="Azer M."/>
            <person name="Bachantsang P."/>
            <person name="Barry A."/>
            <person name="Bayul T."/>
            <person name="Berlin A."/>
            <person name="Bessette D."/>
            <person name="Bloom T."/>
            <person name="Blye J."/>
            <person name="Boguslavskiy L."/>
            <person name="Bonnet C."/>
            <person name="Boukhgalter B."/>
            <person name="Bourzgui I."/>
            <person name="Brown A."/>
            <person name="Cahill P."/>
            <person name="Channer S."/>
            <person name="Cheshatsang Y."/>
            <person name="Chuda L."/>
            <person name="Citroen M."/>
            <person name="Collymore A."/>
            <person name="Cooke P."/>
            <person name="Costello M."/>
            <person name="D'Aco K."/>
            <person name="Daza R."/>
            <person name="De Haan G."/>
            <person name="DeGray S."/>
            <person name="DeMaso C."/>
            <person name="Dhargay N."/>
            <person name="Dooley K."/>
            <person name="Dooley E."/>
            <person name="Doricent M."/>
            <person name="Dorje P."/>
            <person name="Dorjee K."/>
            <person name="Dupes A."/>
            <person name="Elong R."/>
            <person name="Falk J."/>
            <person name="Farina A."/>
            <person name="Faro S."/>
            <person name="Ferguson D."/>
            <person name="Fisher S."/>
            <person name="Foley C.D."/>
            <person name="Franke A."/>
            <person name="Friedrich D."/>
            <person name="Gadbois L."/>
            <person name="Gearin G."/>
            <person name="Gearin C.R."/>
            <person name="Giannoukos G."/>
            <person name="Goode T."/>
            <person name="Graham J."/>
            <person name="Grandbois E."/>
            <person name="Grewal S."/>
            <person name="Gyaltsen K."/>
            <person name="Hafez N."/>
            <person name="Hagos B."/>
            <person name="Hall J."/>
            <person name="Henson C."/>
            <person name="Hollinger A."/>
            <person name="Honan T."/>
            <person name="Huard M.D."/>
            <person name="Hughes L."/>
            <person name="Hurhula B."/>
            <person name="Husby M.E."/>
            <person name="Kamat A."/>
            <person name="Kanga B."/>
            <person name="Kashin S."/>
            <person name="Khazanovich D."/>
            <person name="Kisner P."/>
            <person name="Lance K."/>
            <person name="Lara M."/>
            <person name="Lee W."/>
            <person name="Lennon N."/>
            <person name="Letendre F."/>
            <person name="LeVine R."/>
            <person name="Lipovsky A."/>
            <person name="Liu X."/>
            <person name="Liu J."/>
            <person name="Liu S."/>
            <person name="Lokyitsang T."/>
            <person name="Lokyitsang Y."/>
            <person name="Lubonja R."/>
            <person name="Lui A."/>
            <person name="MacDonald P."/>
            <person name="Magnisalis V."/>
            <person name="Maru K."/>
            <person name="Matthews C."/>
            <person name="McCusker W."/>
            <person name="McDonough S."/>
            <person name="Mehta T."/>
            <person name="Meldrim J."/>
            <person name="Meneus L."/>
            <person name="Mihai O."/>
            <person name="Mihalev A."/>
            <person name="Mihova T."/>
            <person name="Mittelman R."/>
            <person name="Mlenga V."/>
            <person name="Montmayeur A."/>
            <person name="Mulrain L."/>
            <person name="Navidi A."/>
            <person name="Naylor J."/>
            <person name="Negash T."/>
            <person name="Nguyen T."/>
            <person name="Nguyen N."/>
            <person name="Nicol R."/>
            <person name="Norbu C."/>
            <person name="Norbu N."/>
            <person name="Novod N."/>
            <person name="O'Neill B."/>
            <person name="Osman S."/>
            <person name="Markiewicz E."/>
            <person name="Oyono O.L."/>
            <person name="Patti C."/>
            <person name="Phunkhang P."/>
            <person name="Pierre F."/>
            <person name="Priest M."/>
            <person name="Raghuraman S."/>
            <person name="Rege F."/>
            <person name="Reyes R."/>
            <person name="Rise C."/>
            <person name="Rogov P."/>
            <person name="Ross K."/>
            <person name="Ryan E."/>
            <person name="Settipalli S."/>
            <person name="Shea T."/>
            <person name="Sherpa N."/>
            <person name="Shi L."/>
            <person name="Shih D."/>
            <person name="Sparrow T."/>
            <person name="Spaulding J."/>
            <person name="Stalker J."/>
            <person name="Stange-Thomann N."/>
            <person name="Stavropoulos S."/>
            <person name="Stone C."/>
            <person name="Strader C."/>
            <person name="Tesfaye S."/>
            <person name="Thomson T."/>
            <person name="Thoulutsang Y."/>
            <person name="Thoulutsang D."/>
            <person name="Topham K."/>
            <person name="Topping I."/>
            <person name="Tsamla T."/>
            <person name="Vassiliev H."/>
            <person name="Vo A."/>
            <person name="Wangchuk T."/>
            <person name="Wangdi T."/>
            <person name="Weiand M."/>
            <person name="Wilkinson J."/>
            <person name="Wilson A."/>
            <person name="Yadav S."/>
            <person name="Young G."/>
            <person name="Yu Q."/>
            <person name="Zembek L."/>
            <person name="Zhong D."/>
            <person name="Zimmer A."/>
            <person name="Zwirko Z."/>
            <person name="Jaffe D.B."/>
            <person name="Alvarez P."/>
            <person name="Brockman W."/>
            <person name="Butler J."/>
            <person name="Chin C."/>
            <person name="Gnerre S."/>
            <person name="Grabherr M."/>
            <person name="Kleber M."/>
            <person name="Mauceli E."/>
            <person name="MacCallum I."/>
        </authorList>
    </citation>
    <scope>NUCLEOTIDE SEQUENCE [LARGE SCALE GENOMIC DNA]</scope>
    <source>
        <strain evidence="4">Tucson 14030-0811.24</strain>
    </source>
</reference>
<evidence type="ECO:0000259" key="2">
    <source>
        <dbReference type="PROSITE" id="PS51406"/>
    </source>
</evidence>
<evidence type="ECO:0000313" key="3">
    <source>
        <dbReference type="EMBL" id="EDW76257.2"/>
    </source>
</evidence>
<evidence type="ECO:0000313" key="4">
    <source>
        <dbReference type="Proteomes" id="UP000007798"/>
    </source>
</evidence>
<dbReference type="InterPro" id="IPR014716">
    <property type="entry name" value="Fibrinogen_a/b/g_C_1"/>
</dbReference>
<dbReference type="PANTHER" id="PTHR19143">
    <property type="entry name" value="FIBRINOGEN/TENASCIN/ANGIOPOEITIN"/>
    <property type="match status" value="1"/>
</dbReference>
<dbReference type="PANTHER" id="PTHR19143:SF458">
    <property type="entry name" value="FIBRINOGEN C-TERMINAL DOMAIN-CONTAINING PROTEIN-RELATED"/>
    <property type="match status" value="1"/>
</dbReference>
<evidence type="ECO:0000256" key="1">
    <source>
        <dbReference type="SAM" id="SignalP"/>
    </source>
</evidence>
<dbReference type="Proteomes" id="UP000007798">
    <property type="component" value="Unassembled WGS sequence"/>
</dbReference>
<dbReference type="OrthoDB" id="6145874at2759"/>
<proteinExistence type="predicted"/>
<keyword evidence="1" id="KW-0732">Signal</keyword>
<dbReference type="CDD" id="cd00087">
    <property type="entry name" value="FReD"/>
    <property type="match status" value="1"/>
</dbReference>
<dbReference type="KEGG" id="dwi:6642021"/>
<dbReference type="eggNOG" id="KOG2579">
    <property type="taxonomic scope" value="Eukaryota"/>
</dbReference>
<protein>
    <recommendedName>
        <fullName evidence="2">Fibrinogen C-terminal domain-containing protein</fullName>
    </recommendedName>
</protein>